<dbReference type="InterPro" id="IPR006620">
    <property type="entry name" value="Pro_4_hyd_alph"/>
</dbReference>
<feature type="region of interest" description="Disordered" evidence="6">
    <location>
        <begin position="81"/>
        <end position="136"/>
    </location>
</feature>
<dbReference type="SMART" id="SM00498">
    <property type="entry name" value="FH2"/>
    <property type="match status" value="1"/>
</dbReference>
<dbReference type="PANTHER" id="PTHR45725">
    <property type="entry name" value="FORMIN HOMOLOGY 2 FAMILY MEMBER"/>
    <property type="match status" value="1"/>
</dbReference>
<sequence>RLWGLRVAALVPMKRPPWDSSIFDASLLNAGRASYTKTYFSIPEKLNLKEPCRSRGSSAGSSAAMRRGTVRRRSSGCCPCCGRRDEGRSTGSTAATRDELTSSLLRDWTQPQDVRTARQRLAEASTSGPELSPPPKSLAVALDAVATPETPATPAPKVSKGPHWKTQNFGWISMDFHQKRWLDWRSLVADRVANTVFEGLLDAPDLVNLAQLERHFGHRTESSKAMAVQSSKEVEMVEILSQRRAQNMLIAFRRQALTPELLRAMEDLEFSWLSTETLEVLLSAMPTAEEEKELLGYSGEKSELRLLEQELLPFASLVPSAQQRLSLALLQRDLRERAQLLRRRLTALRTAAMGMRSSGAFQQTLRHVLLLGNALNGGDEVAAAQGFSLEALARLPLSKATSDPRVNLLHLLVLQMKAADPLLPEKLLEDLAPMRLVASLPLPQLSLELRGFANDVAAAKAVLRRAFPGFDSPQQFFIGDTEPDGEQEEETRVPPSNGCIAQHLLREVYLRISQAPPKPMKQMASMAAENAEQLQVDLAETRDEVSATLSFFAFGASAAVSDAQLDVKAEEFFLLLKRFLSDFEQCVQELPHLDLGEFQAATAEASAEASARSWLEAAGFDPKEVREALAEAEDEDEAFARLHKRRLAQEAGRKLRAKRGFEVDGYCCTADANPKRIRLLLPELDLAGPIIGRIQKDGSMTVEIDEWAQELYFASLPKTVGSDTTFRRDEVDLALSRRRPYIWEDFATTEEVKQAHSELEALRERGVLTSANSDTTGKQKIRRDATPSPCMKLFHRMEAAVGTLSWSDGGPLLCPKFGMAAVYDGAGSFYAAHRDNERAGEGKWVNYRSLTAVMYINCEGDFQTAEDGGSLRCFVDAAASDFTGASAKEIQDVKPRGGRAVLFPSRSLLHEVLPSFRRRYALTLWFVSPHAGE</sequence>
<comment type="cofactor">
    <cofactor evidence="1">
        <name>L-ascorbate</name>
        <dbReference type="ChEBI" id="CHEBI:38290"/>
    </cofactor>
</comment>
<dbReference type="InterPro" id="IPR051425">
    <property type="entry name" value="Formin_Homology"/>
</dbReference>
<keyword evidence="12" id="KW-1185">Reference proteome</keyword>
<proteinExistence type="predicted"/>
<evidence type="ECO:0000259" key="8">
    <source>
        <dbReference type="PROSITE" id="PS51471"/>
    </source>
</evidence>
<organism evidence="9">
    <name type="scientific">Cladocopium goreaui</name>
    <dbReference type="NCBI Taxonomy" id="2562237"/>
    <lineage>
        <taxon>Eukaryota</taxon>
        <taxon>Sar</taxon>
        <taxon>Alveolata</taxon>
        <taxon>Dinophyceae</taxon>
        <taxon>Suessiales</taxon>
        <taxon>Symbiodiniaceae</taxon>
        <taxon>Cladocopium</taxon>
    </lineage>
</organism>
<dbReference type="OrthoDB" id="425485at2759"/>
<evidence type="ECO:0000313" key="11">
    <source>
        <dbReference type="EMBL" id="CAL4770372.1"/>
    </source>
</evidence>
<dbReference type="InterPro" id="IPR015425">
    <property type="entry name" value="FH2_Formin"/>
</dbReference>
<evidence type="ECO:0000256" key="5">
    <source>
        <dbReference type="ARBA" id="ARBA00023004"/>
    </source>
</evidence>
<dbReference type="PROSITE" id="PS51471">
    <property type="entry name" value="FE2OG_OXY"/>
    <property type="match status" value="1"/>
</dbReference>
<dbReference type="Pfam" id="PF02181">
    <property type="entry name" value="FH2"/>
    <property type="match status" value="1"/>
</dbReference>
<evidence type="ECO:0000313" key="10">
    <source>
        <dbReference type="EMBL" id="CAL1136435.1"/>
    </source>
</evidence>
<dbReference type="PROSITE" id="PS51444">
    <property type="entry name" value="FH2"/>
    <property type="match status" value="1"/>
</dbReference>
<dbReference type="Pfam" id="PF13640">
    <property type="entry name" value="2OG-FeII_Oxy_3"/>
    <property type="match status" value="1"/>
</dbReference>
<protein>
    <submittedName>
        <fullName evidence="11">Fe2OG dioxygenase domain-containing protein</fullName>
    </submittedName>
</protein>
<evidence type="ECO:0000313" key="12">
    <source>
        <dbReference type="Proteomes" id="UP001152797"/>
    </source>
</evidence>
<comment type="caution">
    <text evidence="9">The sequence shown here is derived from an EMBL/GenBank/DDBJ whole genome shotgun (WGS) entry which is preliminary data.</text>
</comment>
<dbReference type="EMBL" id="CAMXCT020000771">
    <property type="protein sequence ID" value="CAL1136435.1"/>
    <property type="molecule type" value="Genomic_DNA"/>
</dbReference>
<dbReference type="AlphaFoldDB" id="A0A9P1FQI5"/>
<evidence type="ECO:0000256" key="4">
    <source>
        <dbReference type="ARBA" id="ARBA00023002"/>
    </source>
</evidence>
<dbReference type="EMBL" id="CAMXCT030000771">
    <property type="protein sequence ID" value="CAL4770372.1"/>
    <property type="molecule type" value="Genomic_DNA"/>
</dbReference>
<dbReference type="EMBL" id="CAMXCT010000771">
    <property type="protein sequence ID" value="CAI3983060.1"/>
    <property type="molecule type" value="Genomic_DNA"/>
</dbReference>
<evidence type="ECO:0000256" key="2">
    <source>
        <dbReference type="ARBA" id="ARBA00022723"/>
    </source>
</evidence>
<accession>A0A9P1FQI5</accession>
<feature type="domain" description="Fe2OG dioxygenase" evidence="8">
    <location>
        <begin position="811"/>
        <end position="928"/>
    </location>
</feature>
<evidence type="ECO:0000259" key="7">
    <source>
        <dbReference type="PROSITE" id="PS51444"/>
    </source>
</evidence>
<reference evidence="10" key="2">
    <citation type="submission" date="2024-04" db="EMBL/GenBank/DDBJ databases">
        <authorList>
            <person name="Chen Y."/>
            <person name="Shah S."/>
            <person name="Dougan E. K."/>
            <person name="Thang M."/>
            <person name="Chan C."/>
        </authorList>
    </citation>
    <scope>NUCLEOTIDE SEQUENCE [LARGE SCALE GENOMIC DNA]</scope>
</reference>
<evidence type="ECO:0000256" key="1">
    <source>
        <dbReference type="ARBA" id="ARBA00001961"/>
    </source>
</evidence>
<keyword evidence="4" id="KW-0560">Oxidoreductase</keyword>
<dbReference type="InterPro" id="IPR042201">
    <property type="entry name" value="FH2_Formin_sf"/>
</dbReference>
<gene>
    <name evidence="9" type="ORF">C1SCF055_LOCUS10708</name>
</gene>
<reference evidence="9" key="1">
    <citation type="submission" date="2022-10" db="EMBL/GenBank/DDBJ databases">
        <authorList>
            <person name="Chen Y."/>
            <person name="Dougan E. K."/>
            <person name="Chan C."/>
            <person name="Rhodes N."/>
            <person name="Thang M."/>
        </authorList>
    </citation>
    <scope>NUCLEOTIDE SEQUENCE</scope>
</reference>
<dbReference type="InterPro" id="IPR044862">
    <property type="entry name" value="Pro_4_hyd_alph_FE2OG_OXY"/>
</dbReference>
<evidence type="ECO:0000313" key="9">
    <source>
        <dbReference type="EMBL" id="CAI3983060.1"/>
    </source>
</evidence>
<evidence type="ECO:0000256" key="3">
    <source>
        <dbReference type="ARBA" id="ARBA00022964"/>
    </source>
</evidence>
<dbReference type="GO" id="GO:0016705">
    <property type="term" value="F:oxidoreductase activity, acting on paired donors, with incorporation or reduction of molecular oxygen"/>
    <property type="evidence" value="ECO:0007669"/>
    <property type="project" value="InterPro"/>
</dbReference>
<keyword evidence="3 11" id="KW-0223">Dioxygenase</keyword>
<keyword evidence="2" id="KW-0479">Metal-binding</keyword>
<dbReference type="GO" id="GO:0005506">
    <property type="term" value="F:iron ion binding"/>
    <property type="evidence" value="ECO:0007669"/>
    <property type="project" value="InterPro"/>
</dbReference>
<name>A0A9P1FQI5_9DINO</name>
<dbReference type="Gene3D" id="2.60.120.620">
    <property type="entry name" value="q2cbj1_9rhob like domain"/>
    <property type="match status" value="1"/>
</dbReference>
<dbReference type="GO" id="GO:0051213">
    <property type="term" value="F:dioxygenase activity"/>
    <property type="evidence" value="ECO:0007669"/>
    <property type="project" value="UniProtKB-KW"/>
</dbReference>
<feature type="domain" description="FH2" evidence="7">
    <location>
        <begin position="169"/>
        <end position="609"/>
    </location>
</feature>
<dbReference type="PANTHER" id="PTHR45725:SF1">
    <property type="entry name" value="DISHEVELLED ASSOCIATED ACTIVATOR OF MORPHOGENESIS, ISOFORM D"/>
    <property type="match status" value="1"/>
</dbReference>
<dbReference type="Gene3D" id="1.20.58.2220">
    <property type="entry name" value="Formin, FH2 domain"/>
    <property type="match status" value="1"/>
</dbReference>
<keyword evidence="5" id="KW-0408">Iron</keyword>
<evidence type="ECO:0000256" key="6">
    <source>
        <dbReference type="SAM" id="MobiDB-lite"/>
    </source>
</evidence>
<feature type="non-terminal residue" evidence="9">
    <location>
        <position position="933"/>
    </location>
</feature>
<dbReference type="Proteomes" id="UP001152797">
    <property type="component" value="Unassembled WGS sequence"/>
</dbReference>
<dbReference type="InterPro" id="IPR005123">
    <property type="entry name" value="Oxoglu/Fe-dep_dioxygenase_dom"/>
</dbReference>
<dbReference type="SMART" id="SM00702">
    <property type="entry name" value="P4Hc"/>
    <property type="match status" value="1"/>
</dbReference>
<dbReference type="GO" id="GO:0031418">
    <property type="term" value="F:L-ascorbic acid binding"/>
    <property type="evidence" value="ECO:0007669"/>
    <property type="project" value="InterPro"/>
</dbReference>
<feature type="compositionally biased region" description="Polar residues" evidence="6">
    <location>
        <begin position="89"/>
        <end position="113"/>
    </location>
</feature>
<dbReference type="SUPFAM" id="SSF101447">
    <property type="entry name" value="Formin homology 2 domain (FH2 domain)"/>
    <property type="match status" value="1"/>
</dbReference>